<comment type="function">
    <text evidence="10">Transcription factor.</text>
</comment>
<feature type="region of interest" description="Disordered" evidence="11">
    <location>
        <begin position="1"/>
        <end position="35"/>
    </location>
</feature>
<keyword evidence="14" id="KW-1185">Reference proteome</keyword>
<dbReference type="Proteomes" id="UP001293593">
    <property type="component" value="Unassembled WGS sequence"/>
</dbReference>
<dbReference type="AlphaFoldDB" id="A0AAE1K614"/>
<keyword evidence="3 8" id="KW-0238">DNA-binding</keyword>
<evidence type="ECO:0000256" key="8">
    <source>
        <dbReference type="PROSITE-ProRule" id="PRU00108"/>
    </source>
</evidence>
<dbReference type="SMART" id="SM00389">
    <property type="entry name" value="HOX"/>
    <property type="match status" value="1"/>
</dbReference>
<evidence type="ECO:0000256" key="5">
    <source>
        <dbReference type="ARBA" id="ARBA00023163"/>
    </source>
</evidence>
<dbReference type="GO" id="GO:0042802">
    <property type="term" value="F:identical protein binding"/>
    <property type="evidence" value="ECO:0007669"/>
    <property type="project" value="UniProtKB-ARBA"/>
</dbReference>
<dbReference type="SUPFAM" id="SSF46689">
    <property type="entry name" value="Homeodomain-like"/>
    <property type="match status" value="1"/>
</dbReference>
<evidence type="ECO:0000256" key="11">
    <source>
        <dbReference type="SAM" id="MobiDB-lite"/>
    </source>
</evidence>
<evidence type="ECO:0000256" key="1">
    <source>
        <dbReference type="ARBA" id="ARBA00004123"/>
    </source>
</evidence>
<feature type="domain" description="Homeobox" evidence="12">
    <location>
        <begin position="63"/>
        <end position="123"/>
    </location>
</feature>
<keyword evidence="2 10" id="KW-0805">Transcription regulation</keyword>
<accession>A0AAE1K614</accession>
<dbReference type="CDD" id="cd00086">
    <property type="entry name" value="homeodomain"/>
    <property type="match status" value="1"/>
</dbReference>
<feature type="region of interest" description="Disordered" evidence="11">
    <location>
        <begin position="242"/>
        <end position="263"/>
    </location>
</feature>
<evidence type="ECO:0000256" key="9">
    <source>
        <dbReference type="RuleBase" id="RU000682"/>
    </source>
</evidence>
<proteinExistence type="inferred from homology"/>
<evidence type="ECO:0000256" key="10">
    <source>
        <dbReference type="RuleBase" id="RU369038"/>
    </source>
</evidence>
<protein>
    <recommendedName>
        <fullName evidence="10">Homeobox-leucine zipper protein</fullName>
    </recommendedName>
    <alternativeName>
        <fullName evidence="10">HD-ZIP protein</fullName>
    </alternativeName>
    <alternativeName>
        <fullName evidence="10">Homeodomain transcription factor</fullName>
    </alternativeName>
</protein>
<dbReference type="InterPro" id="IPR009057">
    <property type="entry name" value="Homeodomain-like_sf"/>
</dbReference>
<dbReference type="PROSITE" id="PS00027">
    <property type="entry name" value="HOMEOBOX_1"/>
    <property type="match status" value="1"/>
</dbReference>
<dbReference type="GO" id="GO:0005634">
    <property type="term" value="C:nucleus"/>
    <property type="evidence" value="ECO:0007669"/>
    <property type="project" value="UniProtKB-SubCell"/>
</dbReference>
<dbReference type="Pfam" id="PF02183">
    <property type="entry name" value="HALZ"/>
    <property type="match status" value="1"/>
</dbReference>
<comment type="similarity">
    <text evidence="7 10">Belongs to the HD-ZIP homeobox family. Class I subfamily.</text>
</comment>
<comment type="subcellular location">
    <subcellularLocation>
        <location evidence="1 8 9">Nucleus</location>
    </subcellularLocation>
</comment>
<dbReference type="PRINTS" id="PR00031">
    <property type="entry name" value="HTHREPRESSR"/>
</dbReference>
<comment type="caution">
    <text evidence="13">The sequence shown here is derived from an EMBL/GenBank/DDBJ whole genome shotgun (WGS) entry which is preliminary data.</text>
</comment>
<dbReference type="InterPro" id="IPR000047">
    <property type="entry name" value="HTH_motif"/>
</dbReference>
<dbReference type="PANTHER" id="PTHR24326">
    <property type="entry name" value="HOMEOBOX-LEUCINE ZIPPER PROTEIN"/>
    <property type="match status" value="1"/>
</dbReference>
<sequence length="333" mass="37474">MKRSLESSDSLGALMTMCPSRDENSPRNDNNNNHVYGRDHQFQAMMMDGVVDEEGCVEESSHLMMSEKKRRLSVDQVKALEKNFEVENKLEPERKVKLAEELGLQPRQVAVWFQNRRARWKTKQLERDYGVLKASYDSLKVNLDTLQQDNEALLKEIKELKSRLQEEQTESGISVKGEEITGSDSDEMKADRSEAPPAETSILIESQCKEDFNYGCFNGVAGGGGGASLVAMVDHFKDGASDSDSSAILNEDNSPNAGISSPEALQGHHHHLLISPSSPPLSMNCFQFQKSTYQSQYVKMEEHNFFSAEEACNFFSEDQAPTLHWYSSDNQWS</sequence>
<dbReference type="FunFam" id="1.10.10.60:FF:000159">
    <property type="entry name" value="Homeobox-leucine zipper protein HAT5"/>
    <property type="match status" value="1"/>
</dbReference>
<name>A0AAE1K614_9FABA</name>
<dbReference type="InterPro" id="IPR045224">
    <property type="entry name" value="HDZip_class_I_plant"/>
</dbReference>
<keyword evidence="5 10" id="KW-0804">Transcription</keyword>
<organism evidence="13 14">
    <name type="scientific">Acacia crassicarpa</name>
    <name type="common">northern wattle</name>
    <dbReference type="NCBI Taxonomy" id="499986"/>
    <lineage>
        <taxon>Eukaryota</taxon>
        <taxon>Viridiplantae</taxon>
        <taxon>Streptophyta</taxon>
        <taxon>Embryophyta</taxon>
        <taxon>Tracheophyta</taxon>
        <taxon>Spermatophyta</taxon>
        <taxon>Magnoliopsida</taxon>
        <taxon>eudicotyledons</taxon>
        <taxon>Gunneridae</taxon>
        <taxon>Pentapetalae</taxon>
        <taxon>rosids</taxon>
        <taxon>fabids</taxon>
        <taxon>Fabales</taxon>
        <taxon>Fabaceae</taxon>
        <taxon>Caesalpinioideae</taxon>
        <taxon>mimosoid clade</taxon>
        <taxon>Acacieae</taxon>
        <taxon>Acacia</taxon>
    </lineage>
</organism>
<dbReference type="PANTHER" id="PTHR24326:SF547">
    <property type="entry name" value="HOMEOBOX-LEUCINE ZIPPER PROTEIN ATHB-6"/>
    <property type="match status" value="1"/>
</dbReference>
<evidence type="ECO:0000256" key="7">
    <source>
        <dbReference type="ARBA" id="ARBA00025748"/>
    </source>
</evidence>
<feature type="DNA-binding region" description="Homeobox" evidence="8">
    <location>
        <begin position="65"/>
        <end position="124"/>
    </location>
</feature>
<dbReference type="InterPro" id="IPR017970">
    <property type="entry name" value="Homeobox_CS"/>
</dbReference>
<dbReference type="GO" id="GO:0000981">
    <property type="term" value="F:DNA-binding transcription factor activity, RNA polymerase II-specific"/>
    <property type="evidence" value="ECO:0007669"/>
    <property type="project" value="UniProtKB-UniRule"/>
</dbReference>
<keyword evidence="4 8" id="KW-0371">Homeobox</keyword>
<evidence type="ECO:0000256" key="6">
    <source>
        <dbReference type="ARBA" id="ARBA00023242"/>
    </source>
</evidence>
<keyword evidence="6 8" id="KW-0539">Nucleus</keyword>
<evidence type="ECO:0000313" key="14">
    <source>
        <dbReference type="Proteomes" id="UP001293593"/>
    </source>
</evidence>
<feature type="compositionally biased region" description="Polar residues" evidence="11">
    <location>
        <begin position="242"/>
        <end position="259"/>
    </location>
</feature>
<dbReference type="InterPro" id="IPR003106">
    <property type="entry name" value="Leu_zip_homeo"/>
</dbReference>
<dbReference type="InterPro" id="IPR001356">
    <property type="entry name" value="HD"/>
</dbReference>
<dbReference type="Gene3D" id="1.10.10.60">
    <property type="entry name" value="Homeodomain-like"/>
    <property type="match status" value="1"/>
</dbReference>
<dbReference type="GO" id="GO:0043565">
    <property type="term" value="F:sequence-specific DNA binding"/>
    <property type="evidence" value="ECO:0007669"/>
    <property type="project" value="InterPro"/>
</dbReference>
<reference evidence="13" key="1">
    <citation type="submission" date="2023-10" db="EMBL/GenBank/DDBJ databases">
        <title>Chromosome-level genome of the transformable northern wattle, Acacia crassicarpa.</title>
        <authorList>
            <person name="Massaro I."/>
            <person name="Sinha N.R."/>
            <person name="Poethig S."/>
            <person name="Leichty A.R."/>
        </authorList>
    </citation>
    <scope>NUCLEOTIDE SEQUENCE</scope>
    <source>
        <strain evidence="13">Acra3RX</strain>
        <tissue evidence="13">Leaf</tissue>
    </source>
</reference>
<dbReference type="EMBL" id="JAWXYG010000008">
    <property type="protein sequence ID" value="KAK4264950.1"/>
    <property type="molecule type" value="Genomic_DNA"/>
</dbReference>
<dbReference type="PROSITE" id="PS50071">
    <property type="entry name" value="HOMEOBOX_2"/>
    <property type="match status" value="1"/>
</dbReference>
<feature type="region of interest" description="Disordered" evidence="11">
    <location>
        <begin position="165"/>
        <end position="198"/>
    </location>
</feature>
<dbReference type="Pfam" id="PF00046">
    <property type="entry name" value="Homeodomain"/>
    <property type="match status" value="1"/>
</dbReference>
<evidence type="ECO:0000256" key="2">
    <source>
        <dbReference type="ARBA" id="ARBA00023015"/>
    </source>
</evidence>
<evidence type="ECO:0000256" key="3">
    <source>
        <dbReference type="ARBA" id="ARBA00023125"/>
    </source>
</evidence>
<evidence type="ECO:0000259" key="12">
    <source>
        <dbReference type="PROSITE" id="PS50071"/>
    </source>
</evidence>
<evidence type="ECO:0000256" key="4">
    <source>
        <dbReference type="ARBA" id="ARBA00023155"/>
    </source>
</evidence>
<evidence type="ECO:0000313" key="13">
    <source>
        <dbReference type="EMBL" id="KAK4264950.1"/>
    </source>
</evidence>
<gene>
    <name evidence="13" type="ORF">QN277_026062</name>
</gene>
<dbReference type="GO" id="GO:0045893">
    <property type="term" value="P:positive regulation of DNA-templated transcription"/>
    <property type="evidence" value="ECO:0007669"/>
    <property type="project" value="TreeGrafter"/>
</dbReference>